<keyword evidence="2" id="KW-1185">Reference proteome</keyword>
<gene>
    <name evidence="1" type="ORF">AK812_SmicGene28756</name>
</gene>
<comment type="caution">
    <text evidence="1">The sequence shown here is derived from an EMBL/GenBank/DDBJ whole genome shotgun (WGS) entry which is preliminary data.</text>
</comment>
<dbReference type="AlphaFoldDB" id="A0A1Q9D3Q1"/>
<proteinExistence type="predicted"/>
<evidence type="ECO:0000313" key="1">
    <source>
        <dbReference type="EMBL" id="OLP89756.1"/>
    </source>
</evidence>
<organism evidence="1 2">
    <name type="scientific">Symbiodinium microadriaticum</name>
    <name type="common">Dinoflagellate</name>
    <name type="synonym">Zooxanthella microadriatica</name>
    <dbReference type="NCBI Taxonomy" id="2951"/>
    <lineage>
        <taxon>Eukaryota</taxon>
        <taxon>Sar</taxon>
        <taxon>Alveolata</taxon>
        <taxon>Dinophyceae</taxon>
        <taxon>Suessiales</taxon>
        <taxon>Symbiodiniaceae</taxon>
        <taxon>Symbiodinium</taxon>
    </lineage>
</organism>
<dbReference type="Proteomes" id="UP000186817">
    <property type="component" value="Unassembled WGS sequence"/>
</dbReference>
<name>A0A1Q9D3Q1_SYMMI</name>
<dbReference type="EMBL" id="LSRX01000746">
    <property type="protein sequence ID" value="OLP89756.1"/>
    <property type="molecule type" value="Genomic_DNA"/>
</dbReference>
<evidence type="ECO:0000313" key="2">
    <source>
        <dbReference type="Proteomes" id="UP000186817"/>
    </source>
</evidence>
<reference evidence="1 2" key="1">
    <citation type="submission" date="2016-02" db="EMBL/GenBank/DDBJ databases">
        <title>Genome analysis of coral dinoflagellate symbionts highlights evolutionary adaptations to a symbiotic lifestyle.</title>
        <authorList>
            <person name="Aranda M."/>
            <person name="Li Y."/>
            <person name="Liew Y.J."/>
            <person name="Baumgarten S."/>
            <person name="Simakov O."/>
            <person name="Wilson M."/>
            <person name="Piel J."/>
            <person name="Ashoor H."/>
            <person name="Bougouffa S."/>
            <person name="Bajic V.B."/>
            <person name="Ryu T."/>
            <person name="Ravasi T."/>
            <person name="Bayer T."/>
            <person name="Micklem G."/>
            <person name="Kim H."/>
            <person name="Bhak J."/>
            <person name="Lajeunesse T.C."/>
            <person name="Voolstra C.R."/>
        </authorList>
    </citation>
    <scope>NUCLEOTIDE SEQUENCE [LARGE SCALE GENOMIC DNA]</scope>
    <source>
        <strain evidence="1 2">CCMP2467</strain>
    </source>
</reference>
<accession>A0A1Q9D3Q1</accession>
<sequence length="211" mass="22782">MRAGRGRITSCDVKAAKLAEFCLRSAGQADATSLLNNLHAEGKARSRFFHFLAESHEFISMFQMVKLPQSDHLARTRDPQLLTPSIDAIEDIELPFSEEGRTAEHGNVTEVIQPRGVVKDPAPAGLQEGALATRDPPQVISAVARGAVSICARDIQAVYQWAQRASDSQGPVSSVTLCDPDEVRRTRSPGVYVVLTQACLAETVQDSASLA</sequence>
<protein>
    <submittedName>
        <fullName evidence="1">Uncharacterized protein</fullName>
    </submittedName>
</protein>